<feature type="region of interest" description="Disordered" evidence="3">
    <location>
        <begin position="23"/>
        <end position="62"/>
    </location>
</feature>
<dbReference type="InterPro" id="IPR021858">
    <property type="entry name" value="Fun_TF"/>
</dbReference>
<dbReference type="AlphaFoldDB" id="A0A8J2NLJ5"/>
<accession>A0A8J2NLJ5</accession>
<dbReference type="GO" id="GO:0005634">
    <property type="term" value="C:nucleus"/>
    <property type="evidence" value="ECO:0007669"/>
    <property type="project" value="UniProtKB-SubCell"/>
</dbReference>
<comment type="subcellular location">
    <subcellularLocation>
        <location evidence="1">Nucleus</location>
    </subcellularLocation>
</comment>
<organism evidence="4 5">
    <name type="scientific">Fusarium equiseti</name>
    <name type="common">Fusarium scirpi</name>
    <dbReference type="NCBI Taxonomy" id="61235"/>
    <lineage>
        <taxon>Eukaryota</taxon>
        <taxon>Fungi</taxon>
        <taxon>Dikarya</taxon>
        <taxon>Ascomycota</taxon>
        <taxon>Pezizomycotina</taxon>
        <taxon>Sordariomycetes</taxon>
        <taxon>Hypocreomycetidae</taxon>
        <taxon>Hypocreales</taxon>
        <taxon>Nectriaceae</taxon>
        <taxon>Fusarium</taxon>
        <taxon>Fusarium incarnatum-equiseti species complex</taxon>
    </lineage>
</organism>
<evidence type="ECO:0000256" key="2">
    <source>
        <dbReference type="ARBA" id="ARBA00023242"/>
    </source>
</evidence>
<evidence type="ECO:0000256" key="3">
    <source>
        <dbReference type="SAM" id="MobiDB-lite"/>
    </source>
</evidence>
<dbReference type="Proteomes" id="UP000693738">
    <property type="component" value="Unassembled WGS sequence"/>
</dbReference>
<protein>
    <submittedName>
        <fullName evidence="4">Uncharacterized protein</fullName>
    </submittedName>
</protein>
<evidence type="ECO:0000313" key="4">
    <source>
        <dbReference type="EMBL" id="CAG7562569.1"/>
    </source>
</evidence>
<dbReference type="Pfam" id="PF11951">
    <property type="entry name" value="Fungal_trans_2"/>
    <property type="match status" value="1"/>
</dbReference>
<dbReference type="PANTHER" id="PTHR37534">
    <property type="entry name" value="TRANSCRIPTIONAL ACTIVATOR PROTEIN UGA3"/>
    <property type="match status" value="1"/>
</dbReference>
<feature type="region of interest" description="Disordered" evidence="3">
    <location>
        <begin position="378"/>
        <end position="397"/>
    </location>
</feature>
<evidence type="ECO:0000256" key="1">
    <source>
        <dbReference type="ARBA" id="ARBA00004123"/>
    </source>
</evidence>
<gene>
    <name evidence="4" type="ORF">FEQUK3_LOCUS8311</name>
</gene>
<dbReference type="PANTHER" id="PTHR37534:SF20">
    <property type="entry name" value="PRO1A C6 ZINK-FINGER PROTEIN"/>
    <property type="match status" value="1"/>
</dbReference>
<dbReference type="EMBL" id="CAJSTJ010000151">
    <property type="protein sequence ID" value="CAG7562569.1"/>
    <property type="molecule type" value="Genomic_DNA"/>
</dbReference>
<evidence type="ECO:0000313" key="5">
    <source>
        <dbReference type="Proteomes" id="UP000693738"/>
    </source>
</evidence>
<comment type="caution">
    <text evidence="4">The sequence shown here is derived from an EMBL/GenBank/DDBJ whole genome shotgun (WGS) entry which is preliminary data.</text>
</comment>
<proteinExistence type="predicted"/>
<reference evidence="4" key="1">
    <citation type="submission" date="2021-05" db="EMBL/GenBank/DDBJ databases">
        <authorList>
            <person name="Khan N."/>
        </authorList>
    </citation>
    <scope>NUCLEOTIDE SEQUENCE</scope>
</reference>
<name>A0A8J2NLJ5_FUSEQ</name>
<keyword evidence="2" id="KW-0539">Nucleus</keyword>
<sequence>MTRRFKAQVRQGKERLRDRDYVQVHNMGDGTKLPTTPWPDAAIADSELDPKNDSKGPYNTLPNSEHHGNLDWLLNEIPDSNTFKEFDMDFTMLYLDHVFPFLFPFYAPPIIQGGRAWVLDVLRSNQTLFQAVMSLSTFFLTLVFSSEDMSSYEVCRQNSWNRLEVYTNSAVKNLRREVLAMNQQHSKANVLQRVRTMESITQLMVLEKAMARTSELNMHLAAAISVFEDVLELSSLDGRTDLGRIMTHLERPVSAPSTTQGPVWNTEQAALRFFFAILLQADIISCTALQTVPRLQKYYPNLICHEYGDVTAQSLLRVEEYVGCESWALVNIAEIATLDFWKRGEQENGTFEADQLTSRGDQIDKALQDSLRGLEDRCRKRERTSSRPAEVSIQRHKSTCQASHDDTHLGTCCALIPHTSDDRVAAIPSDHPPECFGGVGAAATARGPRDALQLRVAVLCGRVCR</sequence>